<evidence type="ECO:0000256" key="1">
    <source>
        <dbReference type="ARBA" id="ARBA00009798"/>
    </source>
</evidence>
<evidence type="ECO:0000259" key="4">
    <source>
        <dbReference type="Pfam" id="PF04073"/>
    </source>
</evidence>
<keyword evidence="3" id="KW-0456">Lyase</keyword>
<dbReference type="NCBIfam" id="TIGR00011">
    <property type="entry name" value="YbaK_EbsC"/>
    <property type="match status" value="1"/>
</dbReference>
<dbReference type="Pfam" id="PF04073">
    <property type="entry name" value="tRNA_edit"/>
    <property type="match status" value="1"/>
</dbReference>
<dbReference type="InterPro" id="IPR004369">
    <property type="entry name" value="Prolyl-tRNA_editing_YbaK/EbsC"/>
</dbReference>
<dbReference type="GO" id="GO:0016829">
    <property type="term" value="F:lyase activity"/>
    <property type="evidence" value="ECO:0007669"/>
    <property type="project" value="UniProtKB-KW"/>
</dbReference>
<protein>
    <submittedName>
        <fullName evidence="5">Cys-tRNA(Pro)/Cys-tRNA(Cys) deacylase ybaK</fullName>
    </submittedName>
</protein>
<comment type="similarity">
    <text evidence="1">Belongs to the prolyl-tRNA editing family. YbaK/EbsC subfamily.</text>
</comment>
<evidence type="ECO:0000256" key="2">
    <source>
        <dbReference type="ARBA" id="ARBA00022917"/>
    </source>
</evidence>
<organism evidence="5 6">
    <name type="scientific">Nocardia cyriacigeorgica</name>
    <dbReference type="NCBI Taxonomy" id="135487"/>
    <lineage>
        <taxon>Bacteria</taxon>
        <taxon>Bacillati</taxon>
        <taxon>Actinomycetota</taxon>
        <taxon>Actinomycetes</taxon>
        <taxon>Mycobacteriales</taxon>
        <taxon>Nocardiaceae</taxon>
        <taxon>Nocardia</taxon>
    </lineage>
</organism>
<dbReference type="InterPro" id="IPR007214">
    <property type="entry name" value="YbaK/aa-tRNA-synth-assoc-dom"/>
</dbReference>
<dbReference type="Proteomes" id="UP000290439">
    <property type="component" value="Chromosome"/>
</dbReference>
<dbReference type="Gene3D" id="3.90.960.10">
    <property type="entry name" value="YbaK/aminoacyl-tRNA synthetase-associated domain"/>
    <property type="match status" value="1"/>
</dbReference>
<dbReference type="PANTHER" id="PTHR30411:SF0">
    <property type="entry name" value="CYS-TRNA(PRO)_CYS-TRNA(CYS) DEACYLASE YBAK"/>
    <property type="match status" value="1"/>
</dbReference>
<evidence type="ECO:0000256" key="3">
    <source>
        <dbReference type="ARBA" id="ARBA00023239"/>
    </source>
</evidence>
<dbReference type="SUPFAM" id="SSF55826">
    <property type="entry name" value="YbaK/ProRS associated domain"/>
    <property type="match status" value="1"/>
</dbReference>
<dbReference type="CDD" id="cd00002">
    <property type="entry name" value="YbaK_deacylase"/>
    <property type="match status" value="1"/>
</dbReference>
<accession>A0A4U8W0E6</accession>
<dbReference type="AlphaFoldDB" id="A0A4U8W0E6"/>
<reference evidence="5 6" key="1">
    <citation type="submission" date="2019-02" db="EMBL/GenBank/DDBJ databases">
        <authorList>
            <consortium name="Pathogen Informatics"/>
        </authorList>
    </citation>
    <scope>NUCLEOTIDE SEQUENCE [LARGE SCALE GENOMIC DNA]</scope>
    <source>
        <strain evidence="5 6">3012STDY6756504</strain>
    </source>
</reference>
<sequence length="206" mass="21596">MFPNPRRAVTVGADPIAAPVRRDPVRAPRLRNRLDSGFRVTDMAGASTPAIRTLVRAAAEHRVHAYTHDPRADSYGTEAVDALATDLGLDPAQIFKTLVLELSTGSLAVAVLPVPRSLSLKAAAAALGAPKAAMADRVKAERSTGYVLGGISPLGQRKTLPTVVDASANRWERVLCSAGRRGLEIELAPADLIRLTDAVVAPVAAG</sequence>
<keyword evidence="2" id="KW-0648">Protein biosynthesis</keyword>
<evidence type="ECO:0000313" key="5">
    <source>
        <dbReference type="EMBL" id="VFA99272.1"/>
    </source>
</evidence>
<feature type="domain" description="YbaK/aminoacyl-tRNA synthetase-associated" evidence="4">
    <location>
        <begin position="78"/>
        <end position="195"/>
    </location>
</feature>
<proteinExistence type="inferred from homology"/>
<name>A0A4U8W0E6_9NOCA</name>
<dbReference type="EMBL" id="LR215973">
    <property type="protein sequence ID" value="VFA99272.1"/>
    <property type="molecule type" value="Genomic_DNA"/>
</dbReference>
<dbReference type="InterPro" id="IPR036754">
    <property type="entry name" value="YbaK/aa-tRNA-synt-asso_dom_sf"/>
</dbReference>
<evidence type="ECO:0000313" key="6">
    <source>
        <dbReference type="Proteomes" id="UP000290439"/>
    </source>
</evidence>
<dbReference type="GO" id="GO:0006412">
    <property type="term" value="P:translation"/>
    <property type="evidence" value="ECO:0007669"/>
    <property type="project" value="UniProtKB-KW"/>
</dbReference>
<gene>
    <name evidence="5" type="primary">ybaK</name>
    <name evidence="5" type="ORF">NCTC10797_03055</name>
</gene>
<dbReference type="GO" id="GO:0002161">
    <property type="term" value="F:aminoacyl-tRNA deacylase activity"/>
    <property type="evidence" value="ECO:0007669"/>
    <property type="project" value="InterPro"/>
</dbReference>
<dbReference type="PANTHER" id="PTHR30411">
    <property type="entry name" value="CYTOPLASMIC PROTEIN"/>
    <property type="match status" value="1"/>
</dbReference>